<feature type="compositionally biased region" description="Basic and acidic residues" evidence="1">
    <location>
        <begin position="114"/>
        <end position="125"/>
    </location>
</feature>
<feature type="region of interest" description="Disordered" evidence="1">
    <location>
        <begin position="97"/>
        <end position="125"/>
    </location>
</feature>
<dbReference type="RefSeq" id="WP_272136579.1">
    <property type="nucleotide sequence ID" value="NZ_JAQNDM010000002.1"/>
</dbReference>
<evidence type="ECO:0000313" key="2">
    <source>
        <dbReference type="EMBL" id="MDC0708627.1"/>
    </source>
</evidence>
<evidence type="ECO:0000313" key="3">
    <source>
        <dbReference type="Proteomes" id="UP001221838"/>
    </source>
</evidence>
<protein>
    <submittedName>
        <fullName evidence="2">Uncharacterized protein</fullName>
    </submittedName>
</protein>
<evidence type="ECO:0000256" key="1">
    <source>
        <dbReference type="SAM" id="MobiDB-lite"/>
    </source>
</evidence>
<feature type="compositionally biased region" description="Gly residues" evidence="1">
    <location>
        <begin position="98"/>
        <end position="108"/>
    </location>
</feature>
<proteinExistence type="predicted"/>
<dbReference type="EMBL" id="JAQNDM010000002">
    <property type="protein sequence ID" value="MDC0708627.1"/>
    <property type="molecule type" value="Genomic_DNA"/>
</dbReference>
<name>A0ABT5D4M9_9BACT</name>
<gene>
    <name evidence="2" type="ORF">POL68_09120</name>
</gene>
<accession>A0ABT5D4M9</accession>
<sequence>MTNPDWLKTAAQRGGQEPWTLGHVFERYQRIEGLSPEGLAAELACSMEVLQWLSLCRGPRAERFAGDVREVSQRFGVAPHRLAAVVRRVEVMAALVPGPGGEESGGEGPLLLAARDRSPGEEPGS</sequence>
<reference evidence="2 3" key="1">
    <citation type="submission" date="2022-11" db="EMBL/GenBank/DDBJ databases">
        <title>Minimal conservation of predation-associated metabolite biosynthetic gene clusters underscores biosynthetic potential of Myxococcota including descriptions for ten novel species: Archangium lansinium sp. nov., Myxococcus landrumus sp. nov., Nannocystis bai.</title>
        <authorList>
            <person name="Ahearne A."/>
            <person name="Stevens C."/>
            <person name="Dowd S."/>
        </authorList>
    </citation>
    <scope>NUCLEOTIDE SEQUENCE [LARGE SCALE GENOMIC DNA]</scope>
    <source>
        <strain evidence="2 3">NCWAL01</strain>
    </source>
</reference>
<keyword evidence="3" id="KW-1185">Reference proteome</keyword>
<dbReference type="Proteomes" id="UP001221838">
    <property type="component" value="Unassembled WGS sequence"/>
</dbReference>
<comment type="caution">
    <text evidence="2">The sequence shown here is derived from an EMBL/GenBank/DDBJ whole genome shotgun (WGS) entry which is preliminary data.</text>
</comment>
<organism evidence="2 3">
    <name type="scientific">Stigmatella ashevillensis</name>
    <dbReference type="NCBI Taxonomy" id="2995309"/>
    <lineage>
        <taxon>Bacteria</taxon>
        <taxon>Pseudomonadati</taxon>
        <taxon>Myxococcota</taxon>
        <taxon>Myxococcia</taxon>
        <taxon>Myxococcales</taxon>
        <taxon>Cystobacterineae</taxon>
        <taxon>Archangiaceae</taxon>
        <taxon>Stigmatella</taxon>
    </lineage>
</organism>